<feature type="region of interest" description="Disordered" evidence="1">
    <location>
        <begin position="527"/>
        <end position="547"/>
    </location>
</feature>
<dbReference type="InParanoid" id="A0A5J5EKC5"/>
<dbReference type="InterPro" id="IPR036047">
    <property type="entry name" value="F-box-like_dom_sf"/>
</dbReference>
<evidence type="ECO:0000313" key="2">
    <source>
        <dbReference type="EMBL" id="KAA8896115.1"/>
    </source>
</evidence>
<evidence type="ECO:0000256" key="1">
    <source>
        <dbReference type="SAM" id="MobiDB-lite"/>
    </source>
</evidence>
<name>A0A5J5EKC5_9PEZI</name>
<keyword evidence="3" id="KW-1185">Reference proteome</keyword>
<organism evidence="2 3">
    <name type="scientific">Sphaerosporella brunnea</name>
    <dbReference type="NCBI Taxonomy" id="1250544"/>
    <lineage>
        <taxon>Eukaryota</taxon>
        <taxon>Fungi</taxon>
        <taxon>Dikarya</taxon>
        <taxon>Ascomycota</taxon>
        <taxon>Pezizomycotina</taxon>
        <taxon>Pezizomycetes</taxon>
        <taxon>Pezizales</taxon>
        <taxon>Pyronemataceae</taxon>
        <taxon>Sphaerosporella</taxon>
    </lineage>
</organism>
<dbReference type="SUPFAM" id="SSF81383">
    <property type="entry name" value="F-box domain"/>
    <property type="match status" value="1"/>
</dbReference>
<dbReference type="EMBL" id="VXIS01000227">
    <property type="protein sequence ID" value="KAA8896115.1"/>
    <property type="molecule type" value="Genomic_DNA"/>
</dbReference>
<accession>A0A5J5EKC5</accession>
<gene>
    <name evidence="2" type="ORF">FN846DRAFT_893555</name>
</gene>
<dbReference type="OrthoDB" id="1259151at2759"/>
<evidence type="ECO:0000313" key="3">
    <source>
        <dbReference type="Proteomes" id="UP000326924"/>
    </source>
</evidence>
<comment type="caution">
    <text evidence="2">The sequence shown here is derived from an EMBL/GenBank/DDBJ whole genome shotgun (WGS) entry which is preliminary data.</text>
</comment>
<proteinExistence type="predicted"/>
<sequence>MSTNPTITIAREEPPTLATLPYDLLHAIIAHIPDAASLAALSQSCTQLHRFANQKGWRIFVQSRFPSIYPDILASGVDEWPVYVRRLTALSKNYDRRAFTAEVLDPEIFIPHPTRYYRARGRGSVGAIRGGLQWHRWSLAPGKGRQSVGFHPVLDAQGDTLAVGAGQDLLVRKGERWWVFEDREHKAGRDDITALRLCNPKHGEAVRALVGRASGVLGVVSLAAALGTAGGQGVAHTEATLETRGTKVRCATLLGDTVASILGNDVVALHRLAEGNAEVGIASEVNMWSPKEQPWSVQFLGPGLVAVGKSSVEPIAVYAVTQTGFSKTPVRVFEAQECADAKMSSVHPIASLPDIRGTGDVFIAGWYTGSTLVHDLRSPAPFTAAFTDPLDANSKIYSLLPIGRERFLVGGARHSLFKIFDIRMPGGRVYSSPTSPSGTGWATYLSTNAANASFGHRHRASERESPVYSLAKGDAGGGTVFAGVEGALWEFDFLGEKRSDKGKSCVMYEFEERTRLWKQGPEELLGQEGEQGAWGSLDGRWRSVRSP</sequence>
<dbReference type="AlphaFoldDB" id="A0A5J5EKC5"/>
<dbReference type="Proteomes" id="UP000326924">
    <property type="component" value="Unassembled WGS sequence"/>
</dbReference>
<reference evidence="2 3" key="1">
    <citation type="submission" date="2019-09" db="EMBL/GenBank/DDBJ databases">
        <title>Draft genome of the ectomycorrhizal ascomycete Sphaerosporella brunnea.</title>
        <authorList>
            <consortium name="DOE Joint Genome Institute"/>
            <person name="Benucci G.M."/>
            <person name="Marozzi G."/>
            <person name="Antonielli L."/>
            <person name="Sanchez S."/>
            <person name="Marco P."/>
            <person name="Wang X."/>
            <person name="Falini L.B."/>
            <person name="Barry K."/>
            <person name="Haridas S."/>
            <person name="Lipzen A."/>
            <person name="Labutti K."/>
            <person name="Grigoriev I.V."/>
            <person name="Murat C."/>
            <person name="Martin F."/>
            <person name="Albertini E."/>
            <person name="Donnini D."/>
            <person name="Bonito G."/>
        </authorList>
    </citation>
    <scope>NUCLEOTIDE SEQUENCE [LARGE SCALE GENOMIC DNA]</scope>
    <source>
        <strain evidence="2 3">Sb_GMNB300</strain>
    </source>
</reference>
<evidence type="ECO:0008006" key="4">
    <source>
        <dbReference type="Google" id="ProtNLM"/>
    </source>
</evidence>
<protein>
    <recommendedName>
        <fullName evidence="4">F-box domain-containing protein</fullName>
    </recommendedName>
</protein>